<evidence type="ECO:0000313" key="2">
    <source>
        <dbReference type="Proteomes" id="UP001209654"/>
    </source>
</evidence>
<sequence>MSRHILDVLVRAEEEMIFLGPDHPSYALLAELVSSVRSAWQEGYESGRHGASANPYE</sequence>
<dbReference type="RefSeq" id="WP_264797476.1">
    <property type="nucleotide sequence ID" value="NZ_BRVS01000032.1"/>
</dbReference>
<organism evidence="1 2">
    <name type="scientific">Arthrobacter mangrovi</name>
    <dbReference type="NCBI Taxonomy" id="2966350"/>
    <lineage>
        <taxon>Bacteria</taxon>
        <taxon>Bacillati</taxon>
        <taxon>Actinomycetota</taxon>
        <taxon>Actinomycetes</taxon>
        <taxon>Micrococcales</taxon>
        <taxon>Micrococcaceae</taxon>
        <taxon>Arthrobacter</taxon>
    </lineage>
</organism>
<protein>
    <submittedName>
        <fullName evidence="1">Uncharacterized protein</fullName>
    </submittedName>
</protein>
<reference evidence="1 2" key="1">
    <citation type="journal article" date="2023" name="Int. J. Syst. Evol. Microbiol.">
        <title>Arthrobacter mangrovi sp. nov., an actinobacterium isolated from the rhizosphere of a mangrove.</title>
        <authorList>
            <person name="Hamada M."/>
            <person name="Saitou S."/>
            <person name="Enomoto N."/>
            <person name="Nanri K."/>
            <person name="Hidaka K."/>
            <person name="Miura T."/>
            <person name="Tamura T."/>
        </authorList>
    </citation>
    <scope>NUCLEOTIDE SEQUENCE [LARGE SCALE GENOMIC DNA]</scope>
    <source>
        <strain evidence="1 2">NBRC 112813</strain>
    </source>
</reference>
<proteinExistence type="predicted"/>
<dbReference type="Proteomes" id="UP001209654">
    <property type="component" value="Unassembled WGS sequence"/>
</dbReference>
<accession>A0ABQ5MZH8</accession>
<evidence type="ECO:0000313" key="1">
    <source>
        <dbReference type="EMBL" id="GLB69382.1"/>
    </source>
</evidence>
<dbReference type="EMBL" id="BRVS01000032">
    <property type="protein sequence ID" value="GLB69382.1"/>
    <property type="molecule type" value="Genomic_DNA"/>
</dbReference>
<comment type="caution">
    <text evidence="1">The sequence shown here is derived from an EMBL/GenBank/DDBJ whole genome shotgun (WGS) entry which is preliminary data.</text>
</comment>
<keyword evidence="2" id="KW-1185">Reference proteome</keyword>
<gene>
    <name evidence="1" type="ORF">AHIS1636_38260</name>
</gene>
<name>A0ABQ5MZH8_9MICC</name>